<keyword evidence="2" id="KW-1185">Reference proteome</keyword>
<gene>
    <name evidence="1" type="ORF">SAMN05421507_13535</name>
</gene>
<name>A0A1H0X5F6_9PSEU</name>
<sequence>MNGGVHFHGNVTAGTMNNAAQGDINNNYGRQHFSSGLDVQQVSQLVRALRDEVDSAPLTDRARNAAHEALDEVDRGVVEGGERRSVAGRVLAVKEVLGNAGGAVAAGGALWTAMRALAAAVGLGL</sequence>
<dbReference type="AlphaFoldDB" id="A0A1H0X5F6"/>
<evidence type="ECO:0000313" key="1">
    <source>
        <dbReference type="EMBL" id="SDP98059.1"/>
    </source>
</evidence>
<dbReference type="Proteomes" id="UP000199691">
    <property type="component" value="Unassembled WGS sequence"/>
</dbReference>
<protein>
    <submittedName>
        <fullName evidence="1">Uncharacterized protein</fullName>
    </submittedName>
</protein>
<accession>A0A1H0X5F6</accession>
<proteinExistence type="predicted"/>
<reference evidence="2" key="1">
    <citation type="submission" date="2016-10" db="EMBL/GenBank/DDBJ databases">
        <authorList>
            <person name="Varghese N."/>
            <person name="Submissions S."/>
        </authorList>
    </citation>
    <scope>NUCLEOTIDE SEQUENCE [LARGE SCALE GENOMIC DNA]</scope>
    <source>
        <strain evidence="2">CGMCC 4.6609</strain>
    </source>
</reference>
<dbReference type="EMBL" id="FNIX01000035">
    <property type="protein sequence ID" value="SDP98059.1"/>
    <property type="molecule type" value="Genomic_DNA"/>
</dbReference>
<organism evidence="1 2">
    <name type="scientific">Lentzea jiangxiensis</name>
    <dbReference type="NCBI Taxonomy" id="641025"/>
    <lineage>
        <taxon>Bacteria</taxon>
        <taxon>Bacillati</taxon>
        <taxon>Actinomycetota</taxon>
        <taxon>Actinomycetes</taxon>
        <taxon>Pseudonocardiales</taxon>
        <taxon>Pseudonocardiaceae</taxon>
        <taxon>Lentzea</taxon>
    </lineage>
</organism>
<evidence type="ECO:0000313" key="2">
    <source>
        <dbReference type="Proteomes" id="UP000199691"/>
    </source>
</evidence>
<dbReference type="OrthoDB" id="3694242at2"/>
<dbReference type="RefSeq" id="WP_090105389.1">
    <property type="nucleotide sequence ID" value="NZ_FNIX01000035.1"/>
</dbReference>